<evidence type="ECO:0000256" key="5">
    <source>
        <dbReference type="ARBA" id="ARBA00022692"/>
    </source>
</evidence>
<keyword evidence="6 8" id="KW-1133">Transmembrane helix</keyword>
<keyword evidence="7 8" id="KW-0472">Membrane</keyword>
<comment type="subcellular location">
    <subcellularLocation>
        <location evidence="1">Cell membrane</location>
        <topology evidence="1">Multi-pass membrane protein</topology>
    </subcellularLocation>
</comment>
<dbReference type="RefSeq" id="WP_092450589.1">
    <property type="nucleotide sequence ID" value="NZ_FOJI01000002.1"/>
</dbReference>
<dbReference type="GO" id="GO:0009103">
    <property type="term" value="P:lipopolysaccharide biosynthetic process"/>
    <property type="evidence" value="ECO:0007669"/>
    <property type="project" value="UniProtKB-ARBA"/>
</dbReference>
<evidence type="ECO:0000256" key="8">
    <source>
        <dbReference type="SAM" id="Phobius"/>
    </source>
</evidence>
<feature type="transmembrane region" description="Helical" evidence="8">
    <location>
        <begin position="300"/>
        <end position="320"/>
    </location>
</feature>
<feature type="transmembrane region" description="Helical" evidence="8">
    <location>
        <begin position="326"/>
        <end position="346"/>
    </location>
</feature>
<dbReference type="OrthoDB" id="139918at2"/>
<keyword evidence="2" id="KW-1003">Cell membrane</keyword>
<feature type="transmembrane region" description="Helical" evidence="8">
    <location>
        <begin position="130"/>
        <end position="148"/>
    </location>
</feature>
<evidence type="ECO:0000256" key="4">
    <source>
        <dbReference type="ARBA" id="ARBA00022679"/>
    </source>
</evidence>
<gene>
    <name evidence="9" type="ORF">SAMN05421659_102201</name>
</gene>
<organism evidence="9 10">
    <name type="scientific">[Clostridium] fimetarium</name>
    <dbReference type="NCBI Taxonomy" id="99656"/>
    <lineage>
        <taxon>Bacteria</taxon>
        <taxon>Bacillati</taxon>
        <taxon>Bacillota</taxon>
        <taxon>Clostridia</taxon>
        <taxon>Lachnospirales</taxon>
        <taxon>Lachnospiraceae</taxon>
    </lineage>
</organism>
<feature type="transmembrane region" description="Helical" evidence="8">
    <location>
        <begin position="209"/>
        <end position="229"/>
    </location>
</feature>
<evidence type="ECO:0000256" key="2">
    <source>
        <dbReference type="ARBA" id="ARBA00022475"/>
    </source>
</evidence>
<feature type="transmembrane region" description="Helical" evidence="8">
    <location>
        <begin position="353"/>
        <end position="373"/>
    </location>
</feature>
<evidence type="ECO:0000256" key="3">
    <source>
        <dbReference type="ARBA" id="ARBA00022676"/>
    </source>
</evidence>
<accession>A0A1I0MXM7</accession>
<evidence type="ECO:0000256" key="6">
    <source>
        <dbReference type="ARBA" id="ARBA00022989"/>
    </source>
</evidence>
<reference evidence="9 10" key="1">
    <citation type="submission" date="2016-10" db="EMBL/GenBank/DDBJ databases">
        <authorList>
            <person name="de Groot N.N."/>
        </authorList>
    </citation>
    <scope>NUCLEOTIDE SEQUENCE [LARGE SCALE GENOMIC DNA]</scope>
    <source>
        <strain evidence="9 10">DSM 9179</strain>
    </source>
</reference>
<evidence type="ECO:0000313" key="9">
    <source>
        <dbReference type="EMBL" id="SEV93058.1"/>
    </source>
</evidence>
<dbReference type="GO" id="GO:0016763">
    <property type="term" value="F:pentosyltransferase activity"/>
    <property type="evidence" value="ECO:0007669"/>
    <property type="project" value="TreeGrafter"/>
</dbReference>
<keyword evidence="10" id="KW-1185">Reference proteome</keyword>
<protein>
    <submittedName>
        <fullName evidence="9">Dolichyl-phosphate-mannose-protein mannosyltransferase</fullName>
    </submittedName>
</protein>
<dbReference type="AlphaFoldDB" id="A0A1I0MXM7"/>
<proteinExistence type="predicted"/>
<dbReference type="InterPro" id="IPR050297">
    <property type="entry name" value="LipidA_mod_glycosyltrf_83"/>
</dbReference>
<keyword evidence="3 9" id="KW-0328">Glycosyltransferase</keyword>
<dbReference type="PANTHER" id="PTHR33908:SF11">
    <property type="entry name" value="MEMBRANE PROTEIN"/>
    <property type="match status" value="1"/>
</dbReference>
<evidence type="ECO:0000256" key="7">
    <source>
        <dbReference type="ARBA" id="ARBA00023136"/>
    </source>
</evidence>
<feature type="transmembrane region" description="Helical" evidence="8">
    <location>
        <begin position="70"/>
        <end position="93"/>
    </location>
</feature>
<dbReference type="GO" id="GO:0005886">
    <property type="term" value="C:plasma membrane"/>
    <property type="evidence" value="ECO:0007669"/>
    <property type="project" value="UniProtKB-SubCell"/>
</dbReference>
<dbReference type="PANTHER" id="PTHR33908">
    <property type="entry name" value="MANNOSYLTRANSFERASE YKCB-RELATED"/>
    <property type="match status" value="1"/>
</dbReference>
<sequence>MNKLNEKKMKIVHLIMIVLGTVFLASGAFHSGLWFDESYTVGLMNQNIIDFSKAAAYDVHPLGYYTILRLYAYIFGNSIISLRLFSVLGAVLLAMLGYTHIRRDFGAKTGVWFTFFVITMPSTFKYALQIRMYTWAPLFVALTVIYAYRMINKDVNNTKSTKNTKNTVLFIIFSVMSAYMHYYGLVAVAIINIMILVYYIKNNIKLKKWFIVGALQMLGYLPGLYVFYIQFKQSNGSWIKINFWTIFDAISFHFIGSPQADVIVNSPNYIIPLCLGFCIYALFGFLLIRMIKKDKEESKPVVLALTVYFGVIFVFLLVSIFKPIFYVRYLIVSYGMLLFAFAYLLARYNKKSVKILIVVVMLGLSVTRAIPIYQDNYDASNTTIDDYLKANIKEGDIILFDSPGAFSVSVKFQDVPTYFYNAGNWDIQKAYKAFGSKVTILSNLDTIKKHTGRIWIIDGGGAHDEVMRWSGTTELSYEKMQLKYYASEHDIILIEKK</sequence>
<dbReference type="EMBL" id="FOJI01000002">
    <property type="protein sequence ID" value="SEV93058.1"/>
    <property type="molecule type" value="Genomic_DNA"/>
</dbReference>
<evidence type="ECO:0000256" key="1">
    <source>
        <dbReference type="ARBA" id="ARBA00004651"/>
    </source>
</evidence>
<feature type="transmembrane region" description="Helical" evidence="8">
    <location>
        <begin position="12"/>
        <end position="35"/>
    </location>
</feature>
<evidence type="ECO:0000313" key="10">
    <source>
        <dbReference type="Proteomes" id="UP000199701"/>
    </source>
</evidence>
<feature type="transmembrane region" description="Helical" evidence="8">
    <location>
        <begin position="168"/>
        <end position="197"/>
    </location>
</feature>
<keyword evidence="4 9" id="KW-0808">Transferase</keyword>
<name>A0A1I0MXM7_9FIRM</name>
<dbReference type="Proteomes" id="UP000199701">
    <property type="component" value="Unassembled WGS sequence"/>
</dbReference>
<dbReference type="STRING" id="99656.SAMN05421659_102201"/>
<keyword evidence="5 8" id="KW-0812">Transmembrane</keyword>
<feature type="transmembrane region" description="Helical" evidence="8">
    <location>
        <begin position="105"/>
        <end position="124"/>
    </location>
</feature>
<feature type="transmembrane region" description="Helical" evidence="8">
    <location>
        <begin position="269"/>
        <end position="288"/>
    </location>
</feature>